<keyword evidence="6" id="KW-0732">Signal</keyword>
<evidence type="ECO:0000256" key="5">
    <source>
        <dbReference type="SAM" id="MobiDB-lite"/>
    </source>
</evidence>
<dbReference type="GO" id="GO:0005615">
    <property type="term" value="C:extracellular space"/>
    <property type="evidence" value="ECO:0007669"/>
    <property type="project" value="TreeGrafter"/>
</dbReference>
<reference evidence="8 9" key="1">
    <citation type="submission" date="2020-04" db="EMBL/GenBank/DDBJ databases">
        <authorList>
            <person name="Alioto T."/>
            <person name="Alioto T."/>
            <person name="Gomez Garrido J."/>
        </authorList>
    </citation>
    <scope>NUCLEOTIDE SEQUENCE [LARGE SCALE GENOMIC DNA]</scope>
</reference>
<dbReference type="PROSITE" id="PS51257">
    <property type="entry name" value="PROKAR_LIPOPROTEIN"/>
    <property type="match status" value="1"/>
</dbReference>
<keyword evidence="3" id="KW-0964">Secreted</keyword>
<gene>
    <name evidence="8" type="ORF">CLODIP_2_CD02459</name>
</gene>
<accession>A0A8S1D8H1</accession>
<comment type="subcellular location">
    <subcellularLocation>
        <location evidence="1">Secreted</location>
    </subcellularLocation>
</comment>
<evidence type="ECO:0000256" key="4">
    <source>
        <dbReference type="RuleBase" id="RU004262"/>
    </source>
</evidence>
<feature type="region of interest" description="Disordered" evidence="5">
    <location>
        <begin position="392"/>
        <end position="415"/>
    </location>
</feature>
<dbReference type="InterPro" id="IPR013818">
    <property type="entry name" value="Lipase"/>
</dbReference>
<feature type="chain" id="PRO_5035715322" description="Lipase domain-containing protein" evidence="6">
    <location>
        <begin position="21"/>
        <end position="761"/>
    </location>
</feature>
<dbReference type="GO" id="GO:0016042">
    <property type="term" value="P:lipid catabolic process"/>
    <property type="evidence" value="ECO:0007669"/>
    <property type="project" value="TreeGrafter"/>
</dbReference>
<feature type="domain" description="Lipase" evidence="7">
    <location>
        <begin position="415"/>
        <end position="665"/>
    </location>
</feature>
<feature type="compositionally biased region" description="Basic and acidic residues" evidence="5">
    <location>
        <begin position="709"/>
        <end position="719"/>
    </location>
</feature>
<organism evidence="8 9">
    <name type="scientific">Cloeon dipterum</name>
    <dbReference type="NCBI Taxonomy" id="197152"/>
    <lineage>
        <taxon>Eukaryota</taxon>
        <taxon>Metazoa</taxon>
        <taxon>Ecdysozoa</taxon>
        <taxon>Arthropoda</taxon>
        <taxon>Hexapoda</taxon>
        <taxon>Insecta</taxon>
        <taxon>Pterygota</taxon>
        <taxon>Palaeoptera</taxon>
        <taxon>Ephemeroptera</taxon>
        <taxon>Pisciforma</taxon>
        <taxon>Baetidae</taxon>
        <taxon>Cloeon</taxon>
    </lineage>
</organism>
<dbReference type="PRINTS" id="PR00821">
    <property type="entry name" value="TAGLIPASE"/>
</dbReference>
<dbReference type="InterPro" id="IPR029058">
    <property type="entry name" value="AB_hydrolase_fold"/>
</dbReference>
<dbReference type="Pfam" id="PF00151">
    <property type="entry name" value="Lipase"/>
    <property type="match status" value="2"/>
</dbReference>
<evidence type="ECO:0000256" key="6">
    <source>
        <dbReference type="SAM" id="SignalP"/>
    </source>
</evidence>
<dbReference type="SUPFAM" id="SSF53474">
    <property type="entry name" value="alpha/beta-Hydrolases"/>
    <property type="match status" value="2"/>
</dbReference>
<sequence length="761" mass="83192">MAKLGHVCIVVLAAAVACFGQRFVYHNEEFEDKEAFEATMSMFRQGFNISSIYGHNLTDVDFSNDCARLTKEYSCPHPLISFFLYAGPNGTREYINESDPNWFADSNFDISKKTVLLIHGFGGGDDVGSLPLLRDAYVKTGNYNLINADWEVLAKWPCYLQALDNLKPVANCTAHFLVNLERVSGVQLSEIDCVGFSLGAHICGIVANHISDQLGRIIALDPARPLLQSRNKNDRLDVGDAKIVQVIHTNAGFFGMTSLQGTADFCINGGRTQTACKPQSDYNYCSHVQSLCFQAESLFPDRVRQGMPCDGRCPHGSRIRTRDGDNATLGQPLETSASGMYCVSAPTPPYCQLPDSDEPDYGDPRCCASAAGTLGGSAKKTSISSYKLGAGPVAEASQDHREDTEEHEADPDVTGKKCIQKQIANVSCPDPHIKFYLYSGVNARKMRINAVNSSSLEWLVLNLDKPTVVLVHGYQGGENFMPTVILRDAYVKSSTHNLITVDYSVLSKERCDRVMARHNAGPVAKCTAQLFEYLAEFGVQTERTTCVGFGLGAHICGLVANFVPKRMQRIVALDPTGNRPFRRFPDKRLDPSDAEAVHVFHSDTRKYGEGGERLGTADVCINSGRQPFCRKSINDERLCSHASSVCFFAESLFLADAGLQVEPCANRCPQSPWNPPVAAGENATFGAAMHSSAQGMYCLTTDEVPFCPSDDRQSDHGDPRAPNASLRASPGVPIPEIHAEPHAGELNAWDSSKDIRKLRCV</sequence>
<evidence type="ECO:0000313" key="8">
    <source>
        <dbReference type="EMBL" id="CAB3376609.1"/>
    </source>
</evidence>
<evidence type="ECO:0000256" key="3">
    <source>
        <dbReference type="ARBA" id="ARBA00022525"/>
    </source>
</evidence>
<dbReference type="InterPro" id="IPR000734">
    <property type="entry name" value="TAG_lipase"/>
</dbReference>
<keyword evidence="9" id="KW-1185">Reference proteome</keyword>
<feature type="signal peptide" evidence="6">
    <location>
        <begin position="1"/>
        <end position="20"/>
    </location>
</feature>
<dbReference type="PANTHER" id="PTHR11610">
    <property type="entry name" value="LIPASE"/>
    <property type="match status" value="1"/>
</dbReference>
<evidence type="ECO:0000313" key="9">
    <source>
        <dbReference type="Proteomes" id="UP000494165"/>
    </source>
</evidence>
<dbReference type="AlphaFoldDB" id="A0A8S1D8H1"/>
<dbReference type="GO" id="GO:0017171">
    <property type="term" value="F:serine hydrolase activity"/>
    <property type="evidence" value="ECO:0007669"/>
    <property type="project" value="TreeGrafter"/>
</dbReference>
<dbReference type="GO" id="GO:0016298">
    <property type="term" value="F:lipase activity"/>
    <property type="evidence" value="ECO:0007669"/>
    <property type="project" value="InterPro"/>
</dbReference>
<dbReference type="OrthoDB" id="8183961at2759"/>
<proteinExistence type="inferred from homology"/>
<evidence type="ECO:0000256" key="2">
    <source>
        <dbReference type="ARBA" id="ARBA00010701"/>
    </source>
</evidence>
<feature type="region of interest" description="Disordered" evidence="5">
    <location>
        <begin position="708"/>
        <end position="745"/>
    </location>
</feature>
<name>A0A8S1D8H1_9INSE</name>
<dbReference type="EMBL" id="CADEPI010000130">
    <property type="protein sequence ID" value="CAB3376609.1"/>
    <property type="molecule type" value="Genomic_DNA"/>
</dbReference>
<evidence type="ECO:0000256" key="1">
    <source>
        <dbReference type="ARBA" id="ARBA00004613"/>
    </source>
</evidence>
<comment type="similarity">
    <text evidence="2 4">Belongs to the AB hydrolase superfamily. Lipase family.</text>
</comment>
<dbReference type="Proteomes" id="UP000494165">
    <property type="component" value="Unassembled WGS sequence"/>
</dbReference>
<feature type="domain" description="Lipase" evidence="7">
    <location>
        <begin position="80"/>
        <end position="285"/>
    </location>
</feature>
<evidence type="ECO:0000259" key="7">
    <source>
        <dbReference type="Pfam" id="PF00151"/>
    </source>
</evidence>
<dbReference type="PANTHER" id="PTHR11610:SF172">
    <property type="entry name" value="LIPASE MEMBER H-A-LIKE PROTEIN"/>
    <property type="match status" value="1"/>
</dbReference>
<protein>
    <recommendedName>
        <fullName evidence="7">Lipase domain-containing protein</fullName>
    </recommendedName>
</protein>
<comment type="caution">
    <text evidence="8">The sequence shown here is derived from an EMBL/GenBank/DDBJ whole genome shotgun (WGS) entry which is preliminary data.</text>
</comment>
<dbReference type="Gene3D" id="3.40.50.1820">
    <property type="entry name" value="alpha/beta hydrolase"/>
    <property type="match status" value="2"/>
</dbReference>